<organism evidence="2 3">
    <name type="scientific">Stephania yunnanensis</name>
    <dbReference type="NCBI Taxonomy" id="152371"/>
    <lineage>
        <taxon>Eukaryota</taxon>
        <taxon>Viridiplantae</taxon>
        <taxon>Streptophyta</taxon>
        <taxon>Embryophyta</taxon>
        <taxon>Tracheophyta</taxon>
        <taxon>Spermatophyta</taxon>
        <taxon>Magnoliopsida</taxon>
        <taxon>Ranunculales</taxon>
        <taxon>Menispermaceae</taxon>
        <taxon>Menispermoideae</taxon>
        <taxon>Cissampelideae</taxon>
        <taxon>Stephania</taxon>
    </lineage>
</organism>
<dbReference type="Proteomes" id="UP001420932">
    <property type="component" value="Unassembled WGS sequence"/>
</dbReference>
<dbReference type="EMBL" id="JBBNAF010000006">
    <property type="protein sequence ID" value="KAK9135381.1"/>
    <property type="molecule type" value="Genomic_DNA"/>
</dbReference>
<reference evidence="2 3" key="1">
    <citation type="submission" date="2024-01" db="EMBL/GenBank/DDBJ databases">
        <title>Genome assemblies of Stephania.</title>
        <authorList>
            <person name="Yang L."/>
        </authorList>
    </citation>
    <scope>NUCLEOTIDE SEQUENCE [LARGE SCALE GENOMIC DNA]</scope>
    <source>
        <strain evidence="2">YNDBR</strain>
        <tissue evidence="2">Leaf</tissue>
    </source>
</reference>
<name>A0AAP0JJU6_9MAGN</name>
<evidence type="ECO:0000313" key="2">
    <source>
        <dbReference type="EMBL" id="KAK9135381.1"/>
    </source>
</evidence>
<evidence type="ECO:0000313" key="3">
    <source>
        <dbReference type="Proteomes" id="UP001420932"/>
    </source>
</evidence>
<keyword evidence="3" id="KW-1185">Reference proteome</keyword>
<gene>
    <name evidence="2" type="ORF">Syun_014711</name>
</gene>
<dbReference type="AlphaFoldDB" id="A0AAP0JJU6"/>
<feature type="region of interest" description="Disordered" evidence="1">
    <location>
        <begin position="1"/>
        <end position="183"/>
    </location>
</feature>
<comment type="caution">
    <text evidence="2">The sequence shown here is derived from an EMBL/GenBank/DDBJ whole genome shotgun (WGS) entry which is preliminary data.</text>
</comment>
<feature type="compositionally biased region" description="Basic and acidic residues" evidence="1">
    <location>
        <begin position="1"/>
        <end position="19"/>
    </location>
</feature>
<protein>
    <submittedName>
        <fullName evidence="2">Uncharacterized protein</fullName>
    </submittedName>
</protein>
<proteinExistence type="predicted"/>
<feature type="compositionally biased region" description="Basic residues" evidence="1">
    <location>
        <begin position="27"/>
        <end position="36"/>
    </location>
</feature>
<sequence>MIREIVRERRKEGEEDRRAGGGAEASRRRRGRRRGAGRQAAATRSSDGRRPFAQWLSQLQRDPNWGACGSAVAKAATTSQQRRRVERRSLRAPGTTRQRARQLCSAAEETTDLADDRAGRGSSRQDGGLRRINGDGATGGGAGEAAASMAPWRGFDRSTKSRRRGGGLRSRVSGAQIETRATF</sequence>
<accession>A0AAP0JJU6</accession>
<evidence type="ECO:0000256" key="1">
    <source>
        <dbReference type="SAM" id="MobiDB-lite"/>
    </source>
</evidence>